<dbReference type="Gene3D" id="3.90.70.10">
    <property type="entry name" value="Cysteine proteinases"/>
    <property type="match status" value="1"/>
</dbReference>
<feature type="domain" description="Peptidase C39" evidence="1">
    <location>
        <begin position="49"/>
        <end position="182"/>
    </location>
</feature>
<dbReference type="PROSITE" id="PS50990">
    <property type="entry name" value="PEPTIDASE_C39"/>
    <property type="match status" value="1"/>
</dbReference>
<reference evidence="2 3" key="1">
    <citation type="submission" date="2006-02" db="EMBL/GenBank/DDBJ databases">
        <authorList>
            <person name="Amann R."/>
            <person name="Ferriera S."/>
            <person name="Johnson J."/>
            <person name="Kravitz S."/>
            <person name="Halpern A."/>
            <person name="Remington K."/>
            <person name="Beeson K."/>
            <person name="Tran B."/>
            <person name="Rogers Y.-H."/>
            <person name="Friedman R."/>
            <person name="Venter J.C."/>
        </authorList>
    </citation>
    <scope>NUCLEOTIDE SEQUENCE [LARGE SCALE GENOMIC DNA]</scope>
    <source>
        <strain evidence="2 3">DSM 3645</strain>
    </source>
</reference>
<accession>A3ZT66</accession>
<evidence type="ECO:0000313" key="2">
    <source>
        <dbReference type="EMBL" id="EAQ80274.1"/>
    </source>
</evidence>
<dbReference type="InterPro" id="IPR005074">
    <property type="entry name" value="Peptidase_C39"/>
</dbReference>
<gene>
    <name evidence="2" type="ORF">DSM3645_19798</name>
</gene>
<dbReference type="EMBL" id="AANZ01000010">
    <property type="protein sequence ID" value="EAQ80274.1"/>
    <property type="molecule type" value="Genomic_DNA"/>
</dbReference>
<dbReference type="GO" id="GO:0006508">
    <property type="term" value="P:proteolysis"/>
    <property type="evidence" value="ECO:0007669"/>
    <property type="project" value="InterPro"/>
</dbReference>
<dbReference type="HOGENOM" id="CLU_1238227_0_0_0"/>
<protein>
    <submittedName>
        <fullName evidence="2">Periplasmic protein</fullName>
    </submittedName>
</protein>
<evidence type="ECO:0000313" key="3">
    <source>
        <dbReference type="Proteomes" id="UP000004358"/>
    </source>
</evidence>
<dbReference type="eggNOG" id="COG3271">
    <property type="taxonomic scope" value="Bacteria"/>
</dbReference>
<dbReference type="GO" id="GO:0016020">
    <property type="term" value="C:membrane"/>
    <property type="evidence" value="ECO:0007669"/>
    <property type="project" value="InterPro"/>
</dbReference>
<organism evidence="2 3">
    <name type="scientific">Blastopirellula marina DSM 3645</name>
    <dbReference type="NCBI Taxonomy" id="314230"/>
    <lineage>
        <taxon>Bacteria</taxon>
        <taxon>Pseudomonadati</taxon>
        <taxon>Planctomycetota</taxon>
        <taxon>Planctomycetia</taxon>
        <taxon>Pirellulales</taxon>
        <taxon>Pirellulaceae</taxon>
        <taxon>Blastopirellula</taxon>
    </lineage>
</organism>
<comment type="caution">
    <text evidence="2">The sequence shown here is derived from an EMBL/GenBank/DDBJ whole genome shotgun (WGS) entry which is preliminary data.</text>
</comment>
<proteinExistence type="predicted"/>
<sequence length="223" mass="25076">MLLGVLATTMIITRSVVAETGPPVRDSQRSFYAYARNWRDIRDQNIVKQRRDYSCGAAALATISQYYWGDGVTEQKILNVLEENLTQEQLLERVQNGLAISDLRMAAVKVGYLSTIGRITPEELTKVKLPVIVALKLEESNHFVVVRGVVNGWVYLADPARGNLRMPLGQFADIWIENAVLVVAKRGEVLSKKSRLGITMAEVNRGWLNNQVLRTAPEKTFKY</sequence>
<dbReference type="STRING" id="314230.DSM3645_19798"/>
<dbReference type="GO" id="GO:0005524">
    <property type="term" value="F:ATP binding"/>
    <property type="evidence" value="ECO:0007669"/>
    <property type="project" value="InterPro"/>
</dbReference>
<dbReference type="Proteomes" id="UP000004358">
    <property type="component" value="Unassembled WGS sequence"/>
</dbReference>
<name>A3ZT66_9BACT</name>
<evidence type="ECO:0000259" key="1">
    <source>
        <dbReference type="PROSITE" id="PS50990"/>
    </source>
</evidence>
<dbReference type="Pfam" id="PF03412">
    <property type="entry name" value="Peptidase_C39"/>
    <property type="match status" value="1"/>
</dbReference>
<dbReference type="AlphaFoldDB" id="A3ZT66"/>
<dbReference type="GO" id="GO:0008233">
    <property type="term" value="F:peptidase activity"/>
    <property type="evidence" value="ECO:0007669"/>
    <property type="project" value="InterPro"/>
</dbReference>